<dbReference type="InterPro" id="IPR000477">
    <property type="entry name" value="RT_dom"/>
</dbReference>
<dbReference type="AlphaFoldDB" id="A0A669B786"/>
<reference evidence="2" key="2">
    <citation type="submission" date="2025-08" db="UniProtKB">
        <authorList>
            <consortium name="Ensembl"/>
        </authorList>
    </citation>
    <scope>IDENTIFICATION</scope>
</reference>
<reference evidence="3" key="1">
    <citation type="submission" date="2012-01" db="EMBL/GenBank/DDBJ databases">
        <title>The Genome Sequence of Oreochromis niloticus (Nile Tilapia).</title>
        <authorList>
            <consortium name="Broad Institute Genome Assembly Team"/>
            <consortium name="Broad Institute Sequencing Platform"/>
            <person name="Di Palma F."/>
            <person name="Johnson J."/>
            <person name="Lander E.S."/>
            <person name="Lindblad-Toh K."/>
        </authorList>
    </citation>
    <scope>NUCLEOTIDE SEQUENCE [LARGE SCALE GENOMIC DNA]</scope>
</reference>
<dbReference type="Proteomes" id="UP000005207">
    <property type="component" value="Linkage group LG4"/>
</dbReference>
<protein>
    <recommendedName>
        <fullName evidence="1">Reverse transcriptase domain-containing protein</fullName>
    </recommendedName>
</protein>
<dbReference type="SUPFAM" id="SSF56672">
    <property type="entry name" value="DNA/RNA polymerases"/>
    <property type="match status" value="1"/>
</dbReference>
<dbReference type="InterPro" id="IPR043502">
    <property type="entry name" value="DNA/RNA_pol_sf"/>
</dbReference>
<accession>A0A669B786</accession>
<dbReference type="GeneTree" id="ENSGT00940000163630"/>
<dbReference type="Pfam" id="PF00078">
    <property type="entry name" value="RVT_1"/>
    <property type="match status" value="1"/>
</dbReference>
<evidence type="ECO:0000313" key="3">
    <source>
        <dbReference type="Proteomes" id="UP000005207"/>
    </source>
</evidence>
<dbReference type="InParanoid" id="A0A669B786"/>
<dbReference type="OMA" id="QNTRSIH"/>
<dbReference type="Ensembl" id="ENSONIT00000074250.1">
    <property type="protein sequence ID" value="ENSONIP00000031296.1"/>
    <property type="gene ID" value="ENSONIG00000028968.1"/>
</dbReference>
<name>A0A669B786_ORENI</name>
<organism evidence="2 3">
    <name type="scientific">Oreochromis niloticus</name>
    <name type="common">Nile tilapia</name>
    <name type="synonym">Tilapia nilotica</name>
    <dbReference type="NCBI Taxonomy" id="8128"/>
    <lineage>
        <taxon>Eukaryota</taxon>
        <taxon>Metazoa</taxon>
        <taxon>Chordata</taxon>
        <taxon>Craniata</taxon>
        <taxon>Vertebrata</taxon>
        <taxon>Euteleostomi</taxon>
        <taxon>Actinopterygii</taxon>
        <taxon>Neopterygii</taxon>
        <taxon>Teleostei</taxon>
        <taxon>Neoteleostei</taxon>
        <taxon>Acanthomorphata</taxon>
        <taxon>Ovalentaria</taxon>
        <taxon>Cichlomorphae</taxon>
        <taxon>Cichliformes</taxon>
        <taxon>Cichlidae</taxon>
        <taxon>African cichlids</taxon>
        <taxon>Pseudocrenilabrinae</taxon>
        <taxon>Oreochromini</taxon>
        <taxon>Oreochromis</taxon>
    </lineage>
</organism>
<evidence type="ECO:0000313" key="2">
    <source>
        <dbReference type="Ensembl" id="ENSONIP00000031296.1"/>
    </source>
</evidence>
<reference evidence="2" key="3">
    <citation type="submission" date="2025-09" db="UniProtKB">
        <authorList>
            <consortium name="Ensembl"/>
        </authorList>
    </citation>
    <scope>IDENTIFICATION</scope>
</reference>
<dbReference type="PROSITE" id="PS50878">
    <property type="entry name" value="RT_POL"/>
    <property type="match status" value="1"/>
</dbReference>
<keyword evidence="3" id="KW-1185">Reference proteome</keyword>
<dbReference type="CDD" id="cd01650">
    <property type="entry name" value="RT_nLTR_like"/>
    <property type="match status" value="1"/>
</dbReference>
<feature type="domain" description="Reverse transcriptase" evidence="1">
    <location>
        <begin position="150"/>
        <end position="419"/>
    </location>
</feature>
<dbReference type="PANTHER" id="PTHR31635">
    <property type="entry name" value="REVERSE TRANSCRIPTASE DOMAIN-CONTAINING PROTEIN-RELATED"/>
    <property type="match status" value="1"/>
</dbReference>
<dbReference type="PANTHER" id="PTHR31635:SF196">
    <property type="entry name" value="REVERSE TRANSCRIPTASE DOMAIN-CONTAINING PROTEIN-RELATED"/>
    <property type="match status" value="1"/>
</dbReference>
<sequence>YSEKERIFKTSNGPGKKINKPGWLLARLAAGKLESHAITSLKDERGQNQYENNKLVKLMENFYKQLYTSENTATLSDTQNFLHKLNLPTLSEGDRARLGEQITQEEVLTAIKSLQGGKAPGPDGFGPNFYKVFQDQVAIPLLNVYLMYLHSIKRGSLPNTLSSANISLFHKKDKPADQCASYCPVSLINVDSKVLSKILSNRLENYIPKLIKADQMGLIKNRESITNMRKLLNIIEHCNVTKTQGLVVSLDVEKAFDRVEWTYMFAVMEKFGLGRVFIDMIRLLYVTPRACVLVNGIKSSEFCLQRSTRQGDPISPLIFALVIEPLAEAIRNNQSISGYQIQGFEFKILLYADDVLLFVTNPQDAIPSVLSIIETFGYLSGYKVNMNKTIAMPLGNLPMTCNIPFTWSGSGFKYLGIHISPNIRSILKQNIDIFLDGWISRSFGWEE</sequence>
<evidence type="ECO:0000259" key="1">
    <source>
        <dbReference type="PROSITE" id="PS50878"/>
    </source>
</evidence>
<proteinExistence type="predicted"/>